<dbReference type="InterPro" id="IPR006941">
    <property type="entry name" value="RNase_CAF1"/>
</dbReference>
<dbReference type="KEGG" id="tan:TA07510"/>
<reference evidence="2 3" key="1">
    <citation type="journal article" date="2005" name="Science">
        <title>Genome of the host-cell transforming parasite Theileria annulata compared with T. parva.</title>
        <authorList>
            <person name="Pain A."/>
            <person name="Renauld H."/>
            <person name="Berriman M."/>
            <person name="Murphy L."/>
            <person name="Yeats C.A."/>
            <person name="Weir W."/>
            <person name="Kerhornou A."/>
            <person name="Aslett M."/>
            <person name="Bishop R."/>
            <person name="Bouchier C."/>
            <person name="Cochet M."/>
            <person name="Coulson R.M.R."/>
            <person name="Cronin A."/>
            <person name="de Villiers E.P."/>
            <person name="Fraser A."/>
            <person name="Fosker N."/>
            <person name="Gardner M."/>
            <person name="Goble A."/>
            <person name="Griffiths-Jones S."/>
            <person name="Harris D.E."/>
            <person name="Katzer F."/>
            <person name="Larke N."/>
            <person name="Lord A."/>
            <person name="Maser P."/>
            <person name="McKellar S."/>
            <person name="Mooney P."/>
            <person name="Morton F."/>
            <person name="Nene V."/>
            <person name="O'Neil S."/>
            <person name="Price C."/>
            <person name="Quail M.A."/>
            <person name="Rabbinowitsch E."/>
            <person name="Rawlings N.D."/>
            <person name="Rutter S."/>
            <person name="Saunders D."/>
            <person name="Seeger K."/>
            <person name="Shah T."/>
            <person name="Squares R."/>
            <person name="Squares S."/>
            <person name="Tivey A."/>
            <person name="Walker A.R."/>
            <person name="Woodward J."/>
            <person name="Dobbelaere D.A.E."/>
            <person name="Langsley G."/>
            <person name="Rajandream M.A."/>
            <person name="McKeever D."/>
            <person name="Shiels B."/>
            <person name="Tait A."/>
            <person name="Barrell B.G."/>
            <person name="Hall N."/>
        </authorList>
    </citation>
    <scope>NUCLEOTIDE SEQUENCE [LARGE SCALE GENOMIC DNA]</scope>
    <source>
        <strain evidence="3">Ankara</strain>
    </source>
</reference>
<dbReference type="SUPFAM" id="SSF53098">
    <property type="entry name" value="Ribonuclease H-like"/>
    <property type="match status" value="1"/>
</dbReference>
<name>Q4UA46_THEAN</name>
<proteinExistence type="inferred from homology"/>
<dbReference type="InterPro" id="IPR051181">
    <property type="entry name" value="CAF1_poly(A)_ribonucleases"/>
</dbReference>
<dbReference type="eggNOG" id="KOG1990">
    <property type="taxonomic scope" value="Eukaryota"/>
</dbReference>
<dbReference type="Gene3D" id="3.30.420.10">
    <property type="entry name" value="Ribonuclease H-like superfamily/Ribonuclease H"/>
    <property type="match status" value="1"/>
</dbReference>
<protein>
    <submittedName>
        <fullName evidence="2">Uncharacterized protein</fullName>
    </submittedName>
</protein>
<dbReference type="InterPro" id="IPR036397">
    <property type="entry name" value="RNaseH_sf"/>
</dbReference>
<keyword evidence="3" id="KW-1185">Reference proteome</keyword>
<evidence type="ECO:0000313" key="3">
    <source>
        <dbReference type="Proteomes" id="UP000001950"/>
    </source>
</evidence>
<dbReference type="GO" id="GO:0000175">
    <property type="term" value="F:3'-5'-RNA exonuclease activity"/>
    <property type="evidence" value="ECO:0007669"/>
    <property type="project" value="TreeGrafter"/>
</dbReference>
<dbReference type="Pfam" id="PF04857">
    <property type="entry name" value="CAF1"/>
    <property type="match status" value="2"/>
</dbReference>
<accession>Q4UA46</accession>
<dbReference type="GeneID" id="3862755"/>
<comment type="similarity">
    <text evidence="1">Belongs to the CAF1 family.</text>
</comment>
<dbReference type="PANTHER" id="PTHR15092:SF22">
    <property type="entry name" value="POLY(A)-SPECIFIC RIBONUCLEASE PNLDC1"/>
    <property type="match status" value="1"/>
</dbReference>
<dbReference type="InterPro" id="IPR012337">
    <property type="entry name" value="RNaseH-like_sf"/>
</dbReference>
<gene>
    <name evidence="2" type="ORF">TA07510</name>
</gene>
<dbReference type="Proteomes" id="UP000001950">
    <property type="component" value="Chromosome 4"/>
</dbReference>
<dbReference type="EMBL" id="CR940353">
    <property type="protein sequence ID" value="CAI76307.1"/>
    <property type="molecule type" value="Genomic_DNA"/>
</dbReference>
<dbReference type="RefSeq" id="XP_952931.1">
    <property type="nucleotide sequence ID" value="XM_947838.1"/>
</dbReference>
<dbReference type="PANTHER" id="PTHR15092">
    <property type="entry name" value="POLY A -SPECIFIC RIBONUCLEASE/TARGET OF EGR1, MEMBER 1"/>
    <property type="match status" value="1"/>
</dbReference>
<evidence type="ECO:0000256" key="1">
    <source>
        <dbReference type="ARBA" id="ARBA00008372"/>
    </source>
</evidence>
<dbReference type="STRING" id="5874.Q4UA46"/>
<organism evidence="2 3">
    <name type="scientific">Theileria annulata</name>
    <dbReference type="NCBI Taxonomy" id="5874"/>
    <lineage>
        <taxon>Eukaryota</taxon>
        <taxon>Sar</taxon>
        <taxon>Alveolata</taxon>
        <taxon>Apicomplexa</taxon>
        <taxon>Aconoidasida</taxon>
        <taxon>Piroplasmida</taxon>
        <taxon>Theileriidae</taxon>
        <taxon>Theileria</taxon>
    </lineage>
</organism>
<dbReference type="AlphaFoldDB" id="Q4UA46"/>
<sequence length="231" mass="26745">MDESEAQNSDLDSILDRIPNSKFIVIDCEFSGINPKSKSIRTLDDYLMSLKEDAEEYALLQIGFCLAMNSQNPEEELWQLYPYSFYTLSSEITNTIFLNDSMKWLRDNGFSLDKWIDQGLDFKRLGSRYSNSGGYITKRNRSNQLNEVIRAIIEYRIPLVFHNGMLDILHIYDKFIAQIPDKPTQISKEISKIFVGGVFDTKLVGKYLFDNLNCNLLRNTCLPVLYTTLTR</sequence>
<dbReference type="OrthoDB" id="414075at2759"/>
<dbReference type="OMA" id="VFHNGML"/>
<dbReference type="VEuPathDB" id="PiroplasmaDB:TA07510"/>
<dbReference type="GO" id="GO:0003723">
    <property type="term" value="F:RNA binding"/>
    <property type="evidence" value="ECO:0007669"/>
    <property type="project" value="TreeGrafter"/>
</dbReference>
<evidence type="ECO:0000313" key="2">
    <source>
        <dbReference type="EMBL" id="CAI76307.1"/>
    </source>
</evidence>
<dbReference type="InParanoid" id="Q4UA46"/>